<proteinExistence type="predicted"/>
<dbReference type="AlphaFoldDB" id="A0A6L4WYC9"/>
<evidence type="ECO:0000313" key="2">
    <source>
        <dbReference type="Proteomes" id="UP000482084"/>
    </source>
</evidence>
<dbReference type="EMBL" id="WBSM01000011">
    <property type="protein sequence ID" value="KAB8287095.1"/>
    <property type="molecule type" value="Genomic_DNA"/>
</dbReference>
<reference evidence="1 2" key="1">
    <citation type="submission" date="2019-10" db="EMBL/GenBank/DDBJ databases">
        <title>Characterization of the phylogenetic diversity of two novel species belonging to the genus Bifidobacterium: Bifidobacterium cebidarum sp. nov. and Bifidobacterium leontopitheci sp. nov.</title>
        <authorList>
            <person name="Lugli G.A."/>
            <person name="Duranti S."/>
            <person name="Milani C."/>
            <person name="Turroni F."/>
            <person name="Ventura M."/>
        </authorList>
    </citation>
    <scope>NUCLEOTIDE SEQUENCE [LARGE SCALE GENOMIC DNA]</scope>
    <source>
        <strain evidence="1 2">DSM 100688</strain>
    </source>
</reference>
<keyword evidence="2" id="KW-1185">Reference proteome</keyword>
<protein>
    <submittedName>
        <fullName evidence="1">Adenine specific DNA methylase Mod</fullName>
    </submittedName>
</protein>
<dbReference type="GO" id="GO:0032259">
    <property type="term" value="P:methylation"/>
    <property type="evidence" value="ECO:0007669"/>
    <property type="project" value="UniProtKB-KW"/>
</dbReference>
<accession>A0A6L4WYC9</accession>
<keyword evidence="1" id="KW-0489">Methyltransferase</keyword>
<keyword evidence="1" id="KW-0808">Transferase</keyword>
<gene>
    <name evidence="1" type="ORF">DSM100688_1870</name>
</gene>
<evidence type="ECO:0000313" key="1">
    <source>
        <dbReference type="EMBL" id="KAB8287095.1"/>
    </source>
</evidence>
<organism evidence="1 2">
    <name type="scientific">Bifidobacterium ramosum</name>
    <dbReference type="NCBI Taxonomy" id="1798158"/>
    <lineage>
        <taxon>Bacteria</taxon>
        <taxon>Bacillati</taxon>
        <taxon>Actinomycetota</taxon>
        <taxon>Actinomycetes</taxon>
        <taxon>Bifidobacteriales</taxon>
        <taxon>Bifidobacteriaceae</taxon>
        <taxon>Bifidobacterium</taxon>
    </lineage>
</organism>
<name>A0A6L4WYC9_9BIFI</name>
<dbReference type="GO" id="GO:0008168">
    <property type="term" value="F:methyltransferase activity"/>
    <property type="evidence" value="ECO:0007669"/>
    <property type="project" value="UniProtKB-KW"/>
</dbReference>
<sequence length="146" mass="15880">MPDIGFRVLRVDSSNYQDARRTPEETVQGSLDDLIDVAKSDRESLDKLFECFPTFQLPYDSSIEVLDGPAFAGHTVYSVNGGQLVACFDTGIPESVLRGMAALDPKPSYAVAAESGLKNSKTVTNFAEIFKQTANAQQGSTQIRII</sequence>
<dbReference type="Proteomes" id="UP000482084">
    <property type="component" value="Unassembled WGS sequence"/>
</dbReference>
<comment type="caution">
    <text evidence="1">The sequence shown here is derived from an EMBL/GenBank/DDBJ whole genome shotgun (WGS) entry which is preliminary data.</text>
</comment>